<evidence type="ECO:0000256" key="1">
    <source>
        <dbReference type="SAM" id="Phobius"/>
    </source>
</evidence>
<dbReference type="AlphaFoldDB" id="A0A9J6BYX1"/>
<evidence type="ECO:0000313" key="2">
    <source>
        <dbReference type="EMBL" id="KAG5674382.1"/>
    </source>
</evidence>
<reference evidence="2" key="1">
    <citation type="submission" date="2021-03" db="EMBL/GenBank/DDBJ databases">
        <title>Chromosome level genome of the anhydrobiotic midge Polypedilum vanderplanki.</title>
        <authorList>
            <person name="Yoshida Y."/>
            <person name="Kikawada T."/>
            <person name="Gusev O."/>
        </authorList>
    </citation>
    <scope>NUCLEOTIDE SEQUENCE</scope>
    <source>
        <strain evidence="2">NIAS01</strain>
        <tissue evidence="2">Whole body or cell culture</tissue>
    </source>
</reference>
<dbReference type="InterPro" id="IPR026142">
    <property type="entry name" value="Pro_pase_1_reg_su_36"/>
</dbReference>
<comment type="caution">
    <text evidence="2">The sequence shown here is derived from an EMBL/GenBank/DDBJ whole genome shotgun (WGS) entry which is preliminary data.</text>
</comment>
<keyword evidence="1" id="KW-0812">Transmembrane</keyword>
<organism evidence="2 3">
    <name type="scientific">Polypedilum vanderplanki</name>
    <name type="common">Sleeping chironomid midge</name>
    <dbReference type="NCBI Taxonomy" id="319348"/>
    <lineage>
        <taxon>Eukaryota</taxon>
        <taxon>Metazoa</taxon>
        <taxon>Ecdysozoa</taxon>
        <taxon>Arthropoda</taxon>
        <taxon>Hexapoda</taxon>
        <taxon>Insecta</taxon>
        <taxon>Pterygota</taxon>
        <taxon>Neoptera</taxon>
        <taxon>Endopterygota</taxon>
        <taxon>Diptera</taxon>
        <taxon>Nematocera</taxon>
        <taxon>Chironomoidea</taxon>
        <taxon>Chironomidae</taxon>
        <taxon>Chironominae</taxon>
        <taxon>Polypedilum</taxon>
        <taxon>Polypedilum</taxon>
    </lineage>
</organism>
<dbReference type="Pfam" id="PF14895">
    <property type="entry name" value="PPPI_inhib"/>
    <property type="match status" value="1"/>
</dbReference>
<keyword evidence="3" id="KW-1185">Reference proteome</keyword>
<proteinExistence type="predicted"/>
<protein>
    <submittedName>
        <fullName evidence="2">Uncharacterized protein</fullName>
    </submittedName>
</protein>
<dbReference type="PANTHER" id="PTHR21055:SF3">
    <property type="entry name" value="PROTEIN PHOSPHATASE 1 REGULATORY SUBUNIT 36"/>
    <property type="match status" value="1"/>
</dbReference>
<dbReference type="OrthoDB" id="6724830at2759"/>
<accession>A0A9J6BYX1</accession>
<evidence type="ECO:0000313" key="3">
    <source>
        <dbReference type="Proteomes" id="UP001107558"/>
    </source>
</evidence>
<dbReference type="PANTHER" id="PTHR21055">
    <property type="entry name" value="PROTEIN PHOSPHATASE 1 REGULATORY SUBUNIT 36"/>
    <property type="match status" value="1"/>
</dbReference>
<feature type="transmembrane region" description="Helical" evidence="1">
    <location>
        <begin position="146"/>
        <end position="166"/>
    </location>
</feature>
<dbReference type="Proteomes" id="UP001107558">
    <property type="component" value="Chromosome 2"/>
</dbReference>
<name>A0A9J6BYX1_POLVA</name>
<gene>
    <name evidence="2" type="ORF">PVAND_004356</name>
</gene>
<dbReference type="EMBL" id="JADBJN010000002">
    <property type="protein sequence ID" value="KAG5674382.1"/>
    <property type="molecule type" value="Genomic_DNA"/>
</dbReference>
<keyword evidence="1" id="KW-0472">Membrane</keyword>
<keyword evidence="1" id="KW-1133">Transmembrane helix</keyword>
<dbReference type="GO" id="GO:0019902">
    <property type="term" value="F:phosphatase binding"/>
    <property type="evidence" value="ECO:0007669"/>
    <property type="project" value="InterPro"/>
</dbReference>
<sequence length="196" mass="23257">MTFVPLYRDRKHKFENGYWTWNDENGLKLKFYSHESEAVELLRKQDRKQQTSVLSIVVDEGKMKASDKQRKNHCDSSDVGLKFVNHIDEDEEKIFLQFFQRPNLSDTIDNDVITLQDVKNLSLFTLKTRITKDFSDFLHTLLFDEFFHAAVFYIDIFLMILELLLIKRDELSDGNVLLNKRSLNVERCLSQRLSDR</sequence>